<feature type="non-terminal residue" evidence="1">
    <location>
        <position position="1"/>
    </location>
</feature>
<proteinExistence type="predicted"/>
<evidence type="ECO:0000313" key="1">
    <source>
        <dbReference type="EMBL" id="CAA9293092.1"/>
    </source>
</evidence>
<organism evidence="1">
    <name type="scientific">uncultured Chloroflexia bacterium</name>
    <dbReference type="NCBI Taxonomy" id="1672391"/>
    <lineage>
        <taxon>Bacteria</taxon>
        <taxon>Bacillati</taxon>
        <taxon>Chloroflexota</taxon>
        <taxon>Chloroflexia</taxon>
        <taxon>environmental samples</taxon>
    </lineage>
</organism>
<dbReference type="AlphaFoldDB" id="A0A6J4K1Q9"/>
<gene>
    <name evidence="1" type="ORF">AVDCRST_MAG93-4050</name>
</gene>
<dbReference type="EMBL" id="CADCTR010001373">
    <property type="protein sequence ID" value="CAA9293092.1"/>
    <property type="molecule type" value="Genomic_DNA"/>
</dbReference>
<sequence>AESLVETKALQLCAPVGQPYPTSGAVLIRTPSSSQLAVAGKPANLTLANNTVKRNERHVV</sequence>
<reference evidence="1" key="1">
    <citation type="submission" date="2020-02" db="EMBL/GenBank/DDBJ databases">
        <authorList>
            <person name="Meier V. D."/>
        </authorList>
    </citation>
    <scope>NUCLEOTIDE SEQUENCE</scope>
    <source>
        <strain evidence="1">AVDCRST_MAG93</strain>
    </source>
</reference>
<feature type="non-terminal residue" evidence="1">
    <location>
        <position position="60"/>
    </location>
</feature>
<name>A0A6J4K1Q9_9CHLR</name>
<protein>
    <submittedName>
        <fullName evidence="1">Uncharacterized protein</fullName>
    </submittedName>
</protein>
<accession>A0A6J4K1Q9</accession>